<sequence length="72" mass="7690">MSENWNEFLAGHAVGDVVDGTVSKVLPFGAFVRVDGFDGLLPQVKTVADGESVRVRILAIDDAGQRFSLEVA</sequence>
<dbReference type="GO" id="GO:0005840">
    <property type="term" value="C:ribosome"/>
    <property type="evidence" value="ECO:0007669"/>
    <property type="project" value="UniProtKB-KW"/>
</dbReference>
<keyword evidence="2" id="KW-0689">Ribosomal protein</keyword>
<evidence type="ECO:0000259" key="1">
    <source>
        <dbReference type="PROSITE" id="PS50126"/>
    </source>
</evidence>
<proteinExistence type="predicted"/>
<dbReference type="Proteomes" id="UP000585638">
    <property type="component" value="Unassembled WGS sequence"/>
</dbReference>
<comment type="caution">
    <text evidence="2">The sequence shown here is derived from an EMBL/GenBank/DDBJ whole genome shotgun (WGS) entry which is preliminary data.</text>
</comment>
<dbReference type="Gene3D" id="2.40.50.140">
    <property type="entry name" value="Nucleic acid-binding proteins"/>
    <property type="match status" value="1"/>
</dbReference>
<reference evidence="2 3" key="1">
    <citation type="submission" date="2020-08" db="EMBL/GenBank/DDBJ databases">
        <title>Sequencing the genomes of 1000 actinobacteria strains.</title>
        <authorList>
            <person name="Klenk H.-P."/>
        </authorList>
    </citation>
    <scope>NUCLEOTIDE SEQUENCE [LARGE SCALE GENOMIC DNA]</scope>
    <source>
        <strain evidence="2 3">DSM 43851</strain>
    </source>
</reference>
<dbReference type="SMART" id="SM00316">
    <property type="entry name" value="S1"/>
    <property type="match status" value="1"/>
</dbReference>
<evidence type="ECO:0000313" key="3">
    <source>
        <dbReference type="Proteomes" id="UP000585638"/>
    </source>
</evidence>
<dbReference type="InterPro" id="IPR003029">
    <property type="entry name" value="S1_domain"/>
</dbReference>
<evidence type="ECO:0000313" key="2">
    <source>
        <dbReference type="EMBL" id="MBB5892769.1"/>
    </source>
</evidence>
<dbReference type="GO" id="GO:0003676">
    <property type="term" value="F:nucleic acid binding"/>
    <property type="evidence" value="ECO:0007669"/>
    <property type="project" value="InterPro"/>
</dbReference>
<feature type="domain" description="S1 motif" evidence="1">
    <location>
        <begin position="15"/>
        <end position="72"/>
    </location>
</feature>
<dbReference type="PROSITE" id="PS50126">
    <property type="entry name" value="S1"/>
    <property type="match status" value="1"/>
</dbReference>
<dbReference type="InterPro" id="IPR012340">
    <property type="entry name" value="NA-bd_OB-fold"/>
</dbReference>
<keyword evidence="2" id="KW-0687">Ribonucleoprotein</keyword>
<keyword evidence="3" id="KW-1185">Reference proteome</keyword>
<protein>
    <submittedName>
        <fullName evidence="2">Small subunit ribosomal protein S1</fullName>
    </submittedName>
</protein>
<accession>A0A7W9KHP6</accession>
<dbReference type="RefSeq" id="WP_184863712.1">
    <property type="nucleotide sequence ID" value="NZ_BAAAWY010000001.1"/>
</dbReference>
<dbReference type="Pfam" id="PF00575">
    <property type="entry name" value="S1"/>
    <property type="match status" value="1"/>
</dbReference>
<name>A0A7W9KHP6_9PSEU</name>
<dbReference type="SUPFAM" id="SSF50249">
    <property type="entry name" value="Nucleic acid-binding proteins"/>
    <property type="match status" value="1"/>
</dbReference>
<organism evidence="2 3">
    <name type="scientific">Kutzneria kofuensis</name>
    <dbReference type="NCBI Taxonomy" id="103725"/>
    <lineage>
        <taxon>Bacteria</taxon>
        <taxon>Bacillati</taxon>
        <taxon>Actinomycetota</taxon>
        <taxon>Actinomycetes</taxon>
        <taxon>Pseudonocardiales</taxon>
        <taxon>Pseudonocardiaceae</taxon>
        <taxon>Kutzneria</taxon>
    </lineage>
</organism>
<dbReference type="AlphaFoldDB" id="A0A7W9KHP6"/>
<gene>
    <name evidence="2" type="ORF">BJ998_003965</name>
</gene>
<dbReference type="EMBL" id="JACHIR010000001">
    <property type="protein sequence ID" value="MBB5892769.1"/>
    <property type="molecule type" value="Genomic_DNA"/>
</dbReference>